<proteinExistence type="predicted"/>
<dbReference type="EMBL" id="JAUCMV010000002">
    <property type="protein sequence ID" value="KAK0419615.1"/>
    <property type="molecule type" value="Genomic_DNA"/>
</dbReference>
<organism evidence="1 2">
    <name type="scientific">Steinernema hermaphroditum</name>
    <dbReference type="NCBI Taxonomy" id="289476"/>
    <lineage>
        <taxon>Eukaryota</taxon>
        <taxon>Metazoa</taxon>
        <taxon>Ecdysozoa</taxon>
        <taxon>Nematoda</taxon>
        <taxon>Chromadorea</taxon>
        <taxon>Rhabditida</taxon>
        <taxon>Tylenchina</taxon>
        <taxon>Panagrolaimomorpha</taxon>
        <taxon>Strongyloidoidea</taxon>
        <taxon>Steinernematidae</taxon>
        <taxon>Steinernema</taxon>
    </lineage>
</organism>
<reference evidence="1" key="1">
    <citation type="submission" date="2023-06" db="EMBL/GenBank/DDBJ databases">
        <title>Genomic analysis of the entomopathogenic nematode Steinernema hermaphroditum.</title>
        <authorList>
            <person name="Schwarz E.M."/>
            <person name="Heppert J.K."/>
            <person name="Baniya A."/>
            <person name="Schwartz H.T."/>
            <person name="Tan C.-H."/>
            <person name="Antoshechkin I."/>
            <person name="Sternberg P.W."/>
            <person name="Goodrich-Blair H."/>
            <person name="Dillman A.R."/>
        </authorList>
    </citation>
    <scope>NUCLEOTIDE SEQUENCE</scope>
    <source>
        <strain evidence="1">PS9179</strain>
        <tissue evidence="1">Whole animal</tissue>
    </source>
</reference>
<evidence type="ECO:0000313" key="2">
    <source>
        <dbReference type="Proteomes" id="UP001175271"/>
    </source>
</evidence>
<dbReference type="AlphaFoldDB" id="A0AA39M3V6"/>
<evidence type="ECO:0000313" key="1">
    <source>
        <dbReference type="EMBL" id="KAK0419615.1"/>
    </source>
</evidence>
<dbReference type="Proteomes" id="UP001175271">
    <property type="component" value="Unassembled WGS sequence"/>
</dbReference>
<keyword evidence="2" id="KW-1185">Reference proteome</keyword>
<protein>
    <submittedName>
        <fullName evidence="1">Uncharacterized protein</fullName>
    </submittedName>
</protein>
<name>A0AA39M3V6_9BILA</name>
<sequence length="118" mass="13284">MSQATHRAWIPGLREGSVLRTTTDTNTGSLITAPMENAVSGDARVEAVLRVLLDQMNPLPWRLEQVESPILIRQSHQNKNLERNVAVELEIMCQGSLEPIFVDQFYRVKSNPDLLGIF</sequence>
<accession>A0AA39M3V6</accession>
<gene>
    <name evidence="1" type="ORF">QR680_014234</name>
</gene>
<comment type="caution">
    <text evidence="1">The sequence shown here is derived from an EMBL/GenBank/DDBJ whole genome shotgun (WGS) entry which is preliminary data.</text>
</comment>